<comment type="similarity">
    <text evidence="3 11">Belongs to the AAA ATPase family.</text>
</comment>
<dbReference type="SUPFAM" id="SSF52540">
    <property type="entry name" value="P-loop containing nucleoside triphosphate hydrolases"/>
    <property type="match status" value="1"/>
</dbReference>
<evidence type="ECO:0000313" key="15">
    <source>
        <dbReference type="Proteomes" id="UP000320333"/>
    </source>
</evidence>
<dbReference type="InterPro" id="IPR041569">
    <property type="entry name" value="AAA_lid_3"/>
</dbReference>
<keyword evidence="8" id="KW-0539">Nucleus</keyword>
<dbReference type="InterPro" id="IPR003593">
    <property type="entry name" value="AAA+_ATPase"/>
</dbReference>
<dbReference type="PROSITE" id="PS00674">
    <property type="entry name" value="AAA"/>
    <property type="match status" value="1"/>
</dbReference>
<evidence type="ECO:0000256" key="9">
    <source>
        <dbReference type="ARBA" id="ARBA00024661"/>
    </source>
</evidence>
<dbReference type="AlphaFoldDB" id="A0A507ERI2"/>
<dbReference type="Pfam" id="PF17862">
    <property type="entry name" value="AAA_lid_3"/>
    <property type="match status" value="1"/>
</dbReference>
<keyword evidence="15" id="KW-1185">Reference proteome</keyword>
<evidence type="ECO:0000256" key="5">
    <source>
        <dbReference type="ARBA" id="ARBA00022741"/>
    </source>
</evidence>
<dbReference type="OrthoDB" id="1937997at2759"/>
<comment type="subcellular location">
    <subcellularLocation>
        <location evidence="2">Cytoplasm</location>
    </subcellularLocation>
    <subcellularLocation>
        <location evidence="1">Nucleus</location>
    </subcellularLocation>
</comment>
<dbReference type="Proteomes" id="UP000320333">
    <property type="component" value="Unassembled WGS sequence"/>
</dbReference>
<dbReference type="FunFam" id="3.40.50.300:FF:000027">
    <property type="entry name" value="26S protease regulatory subunit 7"/>
    <property type="match status" value="1"/>
</dbReference>
<comment type="function">
    <text evidence="9">The 26S proteasome is involved in the ATP-dependent degradation of ubiquitinated proteins. The regulatory (or ATPase) complex confers ATP dependency and substrate specificity to the 26S complex.</text>
</comment>
<dbReference type="SMART" id="SM00382">
    <property type="entry name" value="AAA"/>
    <property type="match status" value="1"/>
</dbReference>
<dbReference type="InterPro" id="IPR027417">
    <property type="entry name" value="P-loop_NTPase"/>
</dbReference>
<dbReference type="GO" id="GO:0008540">
    <property type="term" value="C:proteasome regulatory particle, base subcomplex"/>
    <property type="evidence" value="ECO:0007669"/>
    <property type="project" value="UniProtKB-ARBA"/>
</dbReference>
<name>A0A507ERI2_9FUNG</name>
<dbReference type="GO" id="GO:0005524">
    <property type="term" value="F:ATP binding"/>
    <property type="evidence" value="ECO:0007669"/>
    <property type="project" value="UniProtKB-KW"/>
</dbReference>
<dbReference type="GO" id="GO:0005634">
    <property type="term" value="C:nucleus"/>
    <property type="evidence" value="ECO:0007669"/>
    <property type="project" value="UniProtKB-SubCell"/>
</dbReference>
<sequence length="444" mass="49857">MGPKADWEKYSRPVDDDKKEEKIKVLDEGDIALLKTYGQGPYAKELKKIETDIKDVQKRVNERMGVKESDTGLAPPNLWDLPSDKQRMGEEQPLQVARCTKIIQAGDGEDAKYMINVKQIAKYVVGLGERVAPTDIEEGMRVGVDRQKYQIQIPLPPRIDPSVTMMQVEEKPDVTYSDVGGCKEQIEKLREVVEMPLLQPERFVHLGIDPPKGVLLYGPPGTGKTLCARAVANRTDATFIRVIGSELVQKYVGEGARMVRELFEMARTKKACIIFFDEIDAIGGARHDDGAGGDNEVQRTMLELINQLDGFDPRGNIKVLMATNRPDTLDPALMRPGRLDRKVEFNLPDLEGRAHIFKIHTRSMSVERDIRYELLARLCPNATGAELRSVCTEAGMYAIRARRKVATEKDFLEAVNKVIKSYAKVQCKIVAYVGSIHLENAMFE</sequence>
<evidence type="ECO:0000256" key="2">
    <source>
        <dbReference type="ARBA" id="ARBA00004496"/>
    </source>
</evidence>
<dbReference type="PANTHER" id="PTHR23073">
    <property type="entry name" value="26S PROTEASOME REGULATORY SUBUNIT"/>
    <property type="match status" value="1"/>
</dbReference>
<accession>A0A507ERI2</accession>
<dbReference type="EMBL" id="QEAP01000471">
    <property type="protein sequence ID" value="TPX65798.1"/>
    <property type="molecule type" value="Genomic_DNA"/>
</dbReference>
<dbReference type="Pfam" id="PF21236">
    <property type="entry name" value="OB_PRS7"/>
    <property type="match status" value="1"/>
</dbReference>
<evidence type="ECO:0000256" key="11">
    <source>
        <dbReference type="RuleBase" id="RU003651"/>
    </source>
</evidence>
<feature type="domain" description="AAA+ ATPase" evidence="13">
    <location>
        <begin position="210"/>
        <end position="349"/>
    </location>
</feature>
<dbReference type="InterPro" id="IPR003959">
    <property type="entry name" value="ATPase_AAA_core"/>
</dbReference>
<comment type="caution">
    <text evidence="14">The sequence shown here is derived from an EMBL/GenBank/DDBJ whole genome shotgun (WGS) entry which is preliminary data.</text>
</comment>
<protein>
    <recommendedName>
        <fullName evidence="10">26S proteasome regulatory subunit 7 homolog</fullName>
    </recommendedName>
</protein>
<dbReference type="GO" id="GO:0005737">
    <property type="term" value="C:cytoplasm"/>
    <property type="evidence" value="ECO:0007669"/>
    <property type="project" value="UniProtKB-SubCell"/>
</dbReference>
<evidence type="ECO:0000313" key="14">
    <source>
        <dbReference type="EMBL" id="TPX65798.1"/>
    </source>
</evidence>
<dbReference type="CDD" id="cd19502">
    <property type="entry name" value="RecA-like_PAN_like"/>
    <property type="match status" value="1"/>
</dbReference>
<keyword evidence="7" id="KW-0647">Proteasome</keyword>
<dbReference type="Gene3D" id="3.40.50.300">
    <property type="entry name" value="P-loop containing nucleotide triphosphate hydrolases"/>
    <property type="match status" value="1"/>
</dbReference>
<dbReference type="InterPro" id="IPR048723">
    <property type="entry name" value="OB_PRS7"/>
</dbReference>
<organism evidence="14 15">
    <name type="scientific">Chytriomyces confervae</name>
    <dbReference type="NCBI Taxonomy" id="246404"/>
    <lineage>
        <taxon>Eukaryota</taxon>
        <taxon>Fungi</taxon>
        <taxon>Fungi incertae sedis</taxon>
        <taxon>Chytridiomycota</taxon>
        <taxon>Chytridiomycota incertae sedis</taxon>
        <taxon>Chytridiomycetes</taxon>
        <taxon>Chytridiales</taxon>
        <taxon>Chytriomycetaceae</taxon>
        <taxon>Chytriomyces</taxon>
    </lineage>
</organism>
<dbReference type="FunFam" id="1.10.8.60:FF:000005">
    <property type="entry name" value="26S protease regulatory subunit 7"/>
    <property type="match status" value="1"/>
</dbReference>
<dbReference type="InterPro" id="IPR012340">
    <property type="entry name" value="NA-bd_OB-fold"/>
</dbReference>
<dbReference type="STRING" id="246404.A0A507ERI2"/>
<dbReference type="Gene3D" id="1.10.8.60">
    <property type="match status" value="1"/>
</dbReference>
<dbReference type="FunFam" id="2.40.50.140:FF:000037">
    <property type="entry name" value="26S protease regulatory subunit 7"/>
    <property type="match status" value="1"/>
</dbReference>
<dbReference type="InterPro" id="IPR050221">
    <property type="entry name" value="26S_Proteasome_ATPase"/>
</dbReference>
<gene>
    <name evidence="14" type="ORF">CcCBS67573_g08023</name>
</gene>
<dbReference type="InterPro" id="IPR003960">
    <property type="entry name" value="ATPase_AAA_CS"/>
</dbReference>
<evidence type="ECO:0000256" key="3">
    <source>
        <dbReference type="ARBA" id="ARBA00006914"/>
    </source>
</evidence>
<keyword evidence="6 11" id="KW-0067">ATP-binding</keyword>
<dbReference type="GO" id="GO:0016887">
    <property type="term" value="F:ATP hydrolysis activity"/>
    <property type="evidence" value="ECO:0007669"/>
    <property type="project" value="InterPro"/>
</dbReference>
<evidence type="ECO:0000259" key="13">
    <source>
        <dbReference type="SMART" id="SM00382"/>
    </source>
</evidence>
<keyword evidence="4" id="KW-0963">Cytoplasm</keyword>
<feature type="region of interest" description="Disordered" evidence="12">
    <location>
        <begin position="64"/>
        <end position="84"/>
    </location>
</feature>
<keyword evidence="5 11" id="KW-0547">Nucleotide-binding</keyword>
<dbReference type="Gene3D" id="2.40.50.140">
    <property type="entry name" value="Nucleic acid-binding proteins"/>
    <property type="match status" value="1"/>
</dbReference>
<evidence type="ECO:0000256" key="1">
    <source>
        <dbReference type="ARBA" id="ARBA00004123"/>
    </source>
</evidence>
<reference evidence="14 15" key="1">
    <citation type="journal article" date="2019" name="Sci. Rep.">
        <title>Comparative genomics of chytrid fungi reveal insights into the obligate biotrophic and pathogenic lifestyle of Synchytrium endobioticum.</title>
        <authorList>
            <person name="van de Vossenberg B.T.L.H."/>
            <person name="Warris S."/>
            <person name="Nguyen H.D.T."/>
            <person name="van Gent-Pelzer M.P.E."/>
            <person name="Joly D.L."/>
            <person name="van de Geest H.C."/>
            <person name="Bonants P.J.M."/>
            <person name="Smith D.S."/>
            <person name="Levesque C.A."/>
            <person name="van der Lee T.A.J."/>
        </authorList>
    </citation>
    <scope>NUCLEOTIDE SEQUENCE [LARGE SCALE GENOMIC DNA]</scope>
    <source>
        <strain evidence="14 15">CBS 675.73</strain>
    </source>
</reference>
<evidence type="ECO:0000256" key="7">
    <source>
        <dbReference type="ARBA" id="ARBA00022942"/>
    </source>
</evidence>
<evidence type="ECO:0000256" key="12">
    <source>
        <dbReference type="SAM" id="MobiDB-lite"/>
    </source>
</evidence>
<evidence type="ECO:0000256" key="10">
    <source>
        <dbReference type="ARBA" id="ARBA00067449"/>
    </source>
</evidence>
<dbReference type="Pfam" id="PF00004">
    <property type="entry name" value="AAA"/>
    <property type="match status" value="1"/>
</dbReference>
<proteinExistence type="inferred from homology"/>
<evidence type="ECO:0000256" key="4">
    <source>
        <dbReference type="ARBA" id="ARBA00022490"/>
    </source>
</evidence>
<evidence type="ECO:0000256" key="6">
    <source>
        <dbReference type="ARBA" id="ARBA00022840"/>
    </source>
</evidence>
<evidence type="ECO:0000256" key="8">
    <source>
        <dbReference type="ARBA" id="ARBA00023242"/>
    </source>
</evidence>